<keyword evidence="2" id="KW-1133">Transmembrane helix</keyword>
<dbReference type="Pfam" id="PF25778">
    <property type="entry name" value="DUF7948"/>
    <property type="match status" value="1"/>
</dbReference>
<dbReference type="Gene3D" id="2.10.50.10">
    <property type="entry name" value="Tumor Necrosis Factor Receptor, subunit A, domain 2"/>
    <property type="match status" value="6"/>
</dbReference>
<keyword evidence="1" id="KW-0175">Coiled coil</keyword>
<dbReference type="PANTHER" id="PTHR46967:SF2">
    <property type="entry name" value="SUSHI, VON WILLEBRAND FACTOR TYPE A, EGF AND PENTRAXIN DOMAIN-CONTAINING PROTEIN 1-LIKE"/>
    <property type="match status" value="1"/>
</dbReference>
<dbReference type="CDD" id="cd00185">
    <property type="entry name" value="TNFRSF"/>
    <property type="match status" value="1"/>
</dbReference>
<dbReference type="InterPro" id="IPR006212">
    <property type="entry name" value="Furin_repeat"/>
</dbReference>
<dbReference type="SUPFAM" id="SSF57184">
    <property type="entry name" value="Growth factor receptor domain"/>
    <property type="match status" value="3"/>
</dbReference>
<dbReference type="InterPro" id="IPR009030">
    <property type="entry name" value="Growth_fac_rcpt_cys_sf"/>
</dbReference>
<evidence type="ECO:0000313" key="7">
    <source>
        <dbReference type="Proteomes" id="UP001146793"/>
    </source>
</evidence>
<feature type="transmembrane region" description="Helical" evidence="2">
    <location>
        <begin position="1300"/>
        <end position="1317"/>
    </location>
</feature>
<evidence type="ECO:0000256" key="3">
    <source>
        <dbReference type="SAM" id="SignalP"/>
    </source>
</evidence>
<comment type="caution">
    <text evidence="6">The sequence shown here is derived from an EMBL/GenBank/DDBJ whole genome shotgun (WGS) entry which is preliminary data.</text>
</comment>
<feature type="domain" description="Tyrosine-protein kinase ephrin type A/B receptor-like" evidence="4">
    <location>
        <begin position="981"/>
        <end position="1034"/>
    </location>
</feature>
<dbReference type="Gene3D" id="2.10.220.10">
    <property type="entry name" value="Hormone Receptor, Insulin-like Growth Factor Receptor 1, Chain A, domain 2"/>
    <property type="match status" value="1"/>
</dbReference>
<feature type="transmembrane region" description="Helical" evidence="2">
    <location>
        <begin position="1428"/>
        <end position="1448"/>
    </location>
</feature>
<keyword evidence="3" id="KW-0732">Signal</keyword>
<dbReference type="SMART" id="SM01411">
    <property type="entry name" value="Ephrin_rec_like"/>
    <property type="match status" value="8"/>
</dbReference>
<dbReference type="Proteomes" id="UP001146793">
    <property type="component" value="Unassembled WGS sequence"/>
</dbReference>
<feature type="transmembrane region" description="Helical" evidence="2">
    <location>
        <begin position="1205"/>
        <end position="1223"/>
    </location>
</feature>
<feature type="transmembrane region" description="Helical" evidence="2">
    <location>
        <begin position="1258"/>
        <end position="1279"/>
    </location>
</feature>
<dbReference type="Pfam" id="PF07699">
    <property type="entry name" value="Ephrin_rec_like"/>
    <property type="match status" value="1"/>
</dbReference>
<dbReference type="SMART" id="SM00261">
    <property type="entry name" value="FU"/>
    <property type="match status" value="5"/>
</dbReference>
<organism evidence="6 7">
    <name type="scientific">Anaeramoeba flamelloides</name>
    <dbReference type="NCBI Taxonomy" id="1746091"/>
    <lineage>
        <taxon>Eukaryota</taxon>
        <taxon>Metamonada</taxon>
        <taxon>Anaeramoebidae</taxon>
        <taxon>Anaeramoeba</taxon>
    </lineage>
</organism>
<evidence type="ECO:0000259" key="4">
    <source>
        <dbReference type="Pfam" id="PF07699"/>
    </source>
</evidence>
<accession>A0AAV8A1D1</accession>
<name>A0AAV8A1D1_9EUKA</name>
<reference evidence="6" key="1">
    <citation type="submission" date="2022-08" db="EMBL/GenBank/DDBJ databases">
        <title>Novel sulphate-reducing endosymbionts in the free-living metamonad Anaeramoeba.</title>
        <authorList>
            <person name="Jerlstrom-Hultqvist J."/>
            <person name="Cepicka I."/>
            <person name="Gallot-Lavallee L."/>
            <person name="Salas-Leiva D."/>
            <person name="Curtis B.A."/>
            <person name="Zahonova K."/>
            <person name="Pipaliya S."/>
            <person name="Dacks J."/>
            <person name="Roger A.J."/>
        </authorList>
    </citation>
    <scope>NUCLEOTIDE SEQUENCE</scope>
    <source>
        <strain evidence="6">Busselton2</strain>
    </source>
</reference>
<proteinExistence type="predicted"/>
<keyword evidence="2" id="KW-0472">Membrane</keyword>
<feature type="transmembrane region" description="Helical" evidence="2">
    <location>
        <begin position="1349"/>
        <end position="1373"/>
    </location>
</feature>
<gene>
    <name evidence="6" type="ORF">M0812_00460</name>
</gene>
<dbReference type="EMBL" id="JANTQA010000015">
    <property type="protein sequence ID" value="KAJ3447987.1"/>
    <property type="molecule type" value="Genomic_DNA"/>
</dbReference>
<dbReference type="PANTHER" id="PTHR46967">
    <property type="entry name" value="INSULIN-LIKE GROWTH FACTOR BINDING PROTEIN,N-TERMINAL"/>
    <property type="match status" value="1"/>
</dbReference>
<protein>
    <submittedName>
        <fullName evidence="6">Insulin-like growth factor binding proteinn-terminal</fullName>
    </submittedName>
</protein>
<dbReference type="InterPro" id="IPR057708">
    <property type="entry name" value="DUF7948"/>
</dbReference>
<sequence length="1620" mass="182962">MNKSVLFIALILFLFITSIRSDFNSINEEFVAEQSFTKERVPFDTDEPNLPLYIDIKSLPSYIYENFGQSDEKVKYICHIPFQGHFLFTDEKSIVYTTNKHWASFEVENAQMNDLKANDELKSKVHYYHAKLRKSNLKNYQSLLYKNIFNGVDLEFITGPNNMVKSSFYLQRGSDIDLIKLNYEFDNDLTMSIEEDGTLLFLTNTTQEPLLRESKPIFFQNGKELNGEYQLDQEKFQITFRITDPNFDPNKQLIIDPNYSTYIAGSGEDVSRYGNTDSNHCGIIGGYTESTDFPTKNAIQSSLKSTKDVFMLKTCNGETLEWSTYLGSNAEDDIYYFLLDSEDNIYATGYTGYAGTTLANRFPTTSGSYHQYCTSASVKNTFLFKLKSDGSELLWSTFICSTDLNWGRGIAIKGEHIYVGGHTEDQIPPSGETGGTYDCDDADIDSSSFYVVKLSIDGTGPLLRSRCFGGNEQDVTIRMIGDENYLYYVGHTKSNTFPTTSGAIMEDPPTTGLLTSKWFMGKLDINDFSTEWSSYFGGTRNSYPTEIALKSTGDVWVSGKTAAEDFPLTEGCEQDYYKERDGHFAGTFSLFSADGSELLYSSYLGGFSKGSSDIWTIGIGMNDEVVIGMTYPPYPDDDYDYDFGVGAGVIVFNHDVSEHFRLIRVGTFRVMGIGFYQNDPFNFTIVGSSSSVDGYNNTLETTQGAFQETRLDGDDLFAIHIYTKCDEGYYGIDRGCQPCAKGFYADEKGTTKKCTECPKGTYNNETASSRCYSCPKGWYNGFLNSTTCFKCPKGKYTDQTEQRSCKSCAEGTYNTEDGLSSCDKCGVGQYNSDVGQTKCEKCDLGQFANDTGMSFCYDCMAGTYNKLEGQENCFACDKGKHQDSTRATICKDCPPGMFQDEKGQPKCKNCTGGTYNTKYSASSCEECEIGKFSPEEGSTECLKCDYGHFGNDTGLWECPKCPSGSYSIDKGSTKCDLCQYGTYSDVVGMTSATCINCPMGTYNPHKGANRLDRCSKCPQGTFSVAVGAHSDSICQMCPKGTYNPQTGSQSLDDCLTCPQGTIANGIKATTCLECPVGEEPDESQNECQSCQAGFYSDKAGQVCDPCAAGEFNNEQGLTYCVKCASLDICLGNNTCDGERDPDYYCARCKSGYFLLNDQCQGCPPPVQAILIITALAVILILIYVFRAKINNFMKSTRNPIKDITFTFFQILAGIIALDLAWPVPVRSNLRFVSSVFNLKFDTVVSPECYKSFTFYDTWLIIFLIPLGGTVIAVCFWLYYLKRYKLEPERLERRKIRLVHHYSIVLKYMYLPLVKLSVDPFDFTYQEEDDKYYLDSNPKLSPSDEKWQSFLPLFISAVVLYVIGIPVFFFIVVYKAKKANFNEWYEKRFGWMYRYFKPNRYWWELVEIFFKFLVIVTAIMFTVNSVGQAWFVLGLLTVLMLLVLLLRPYKGEYPKYVAEDRLVVGLLLIAFSIVTLAIDFFKSIPFFVLFPIGFIIAFDGIKENLRKFLVESKLIRAEIQMQAVELKNNNINLDDFLTQEGEDEKKSQKKNQQLLKQINEMNKGLRTMKNTIKTTQKKIDAFSQENEQIEEKNRIFWEENEQLENKVKEQDGENANLDETD</sequence>
<evidence type="ECO:0000256" key="1">
    <source>
        <dbReference type="SAM" id="Coils"/>
    </source>
</evidence>
<keyword evidence="2" id="KW-0812">Transmembrane</keyword>
<evidence type="ECO:0000256" key="2">
    <source>
        <dbReference type="SAM" id="Phobius"/>
    </source>
</evidence>
<feature type="domain" description="DUF7948" evidence="5">
    <location>
        <begin position="65"/>
        <end position="257"/>
    </location>
</feature>
<feature type="transmembrane region" description="Helical" evidence="2">
    <location>
        <begin position="1460"/>
        <end position="1477"/>
    </location>
</feature>
<dbReference type="InterPro" id="IPR011641">
    <property type="entry name" value="Tyr-kin_ephrin_A/B_rcpt-like"/>
</dbReference>
<evidence type="ECO:0000259" key="5">
    <source>
        <dbReference type="Pfam" id="PF25778"/>
    </source>
</evidence>
<feature type="transmembrane region" description="Helical" evidence="2">
    <location>
        <begin position="1400"/>
        <end position="1422"/>
    </location>
</feature>
<feature type="transmembrane region" description="Helical" evidence="2">
    <location>
        <begin position="1166"/>
        <end position="1185"/>
    </location>
</feature>
<feature type="coiled-coil region" evidence="1">
    <location>
        <begin position="1550"/>
        <end position="1619"/>
    </location>
</feature>
<feature type="chain" id="PRO_5043944761" evidence="3">
    <location>
        <begin position="22"/>
        <end position="1620"/>
    </location>
</feature>
<evidence type="ECO:0000313" key="6">
    <source>
        <dbReference type="EMBL" id="KAJ3447987.1"/>
    </source>
</evidence>
<feature type="signal peptide" evidence="3">
    <location>
        <begin position="1"/>
        <end position="21"/>
    </location>
</feature>